<feature type="domain" description="HD" evidence="1">
    <location>
        <begin position="65"/>
        <end position="174"/>
    </location>
</feature>
<protein>
    <recommendedName>
        <fullName evidence="1">HD domain-containing protein</fullName>
    </recommendedName>
</protein>
<name>A0A9W8Y866_9PLEO</name>
<evidence type="ECO:0000313" key="3">
    <source>
        <dbReference type="Proteomes" id="UP001140560"/>
    </source>
</evidence>
<dbReference type="PROSITE" id="PS51831">
    <property type="entry name" value="HD"/>
    <property type="match status" value="1"/>
</dbReference>
<dbReference type="Pfam" id="PF01966">
    <property type="entry name" value="HD"/>
    <property type="match status" value="1"/>
</dbReference>
<reference evidence="2" key="1">
    <citation type="submission" date="2022-10" db="EMBL/GenBank/DDBJ databases">
        <title>Tapping the CABI collections for fungal endophytes: first genome assemblies for Collariella, Neodidymelliopsis, Ascochyta clinopodiicola, Didymella pomorum, Didymosphaeria variabile, Neocosmospora piperis and Neocucurbitaria cava.</title>
        <authorList>
            <person name="Hill R."/>
        </authorList>
    </citation>
    <scope>NUCLEOTIDE SEQUENCE</scope>
    <source>
        <strain evidence="2">IMI 356814</strain>
    </source>
</reference>
<dbReference type="EMBL" id="JAPEUY010000011">
    <property type="protein sequence ID" value="KAJ4368156.1"/>
    <property type="molecule type" value="Genomic_DNA"/>
</dbReference>
<dbReference type="NCBIfam" id="TIGR03401">
    <property type="entry name" value="cyanamide_fam"/>
    <property type="match status" value="1"/>
</dbReference>
<gene>
    <name evidence="2" type="ORF">N0V83_006512</name>
</gene>
<accession>A0A9W8Y866</accession>
<dbReference type="PANTHER" id="PTHR35569">
    <property type="entry name" value="CYANAMIDE HYDRATASE DDI2-RELATED"/>
    <property type="match status" value="1"/>
</dbReference>
<evidence type="ECO:0000259" key="1">
    <source>
        <dbReference type="PROSITE" id="PS51831"/>
    </source>
</evidence>
<dbReference type="InterPro" id="IPR006674">
    <property type="entry name" value="HD_domain"/>
</dbReference>
<dbReference type="SUPFAM" id="SSF109604">
    <property type="entry name" value="HD-domain/PDEase-like"/>
    <property type="match status" value="1"/>
</dbReference>
<comment type="caution">
    <text evidence="2">The sequence shown here is derived from an EMBL/GenBank/DDBJ whole genome shotgun (WGS) entry which is preliminary data.</text>
</comment>
<dbReference type="PANTHER" id="PTHR35569:SF1">
    <property type="entry name" value="CYANAMIDE HYDRATASE DDI2-RELATED"/>
    <property type="match status" value="1"/>
</dbReference>
<dbReference type="OrthoDB" id="409121at2759"/>
<dbReference type="AlphaFoldDB" id="A0A9W8Y866"/>
<proteinExistence type="predicted"/>
<dbReference type="Proteomes" id="UP001140560">
    <property type="component" value="Unassembled WGS sequence"/>
</dbReference>
<sequence length="239" mass="26667">MSNSINNADLPANGWTTVPRSFTKSLADVNKDHHAELSVKEVKLPASDIAHRTYQFAKEQLPEKTFNHSMRVVYYGYAIVQAHFPHLTPLLETYYLTALLHDIGTTSENLHGTHMSFEYYGAFKALNFLLDNGASKDQAEAVSEAIIRHADLGETGTLTSLGMLIQLSTVFDNIGLNPHLISASTISDVVSAFPRKQWSSCFAEAMKEEMNLKPWCHTTANEGFIEAVLDNKLMEPYDE</sequence>
<dbReference type="CDD" id="cd00077">
    <property type="entry name" value="HDc"/>
    <property type="match status" value="1"/>
</dbReference>
<dbReference type="InterPro" id="IPR003607">
    <property type="entry name" value="HD/PDEase_dom"/>
</dbReference>
<dbReference type="Gene3D" id="1.10.3210.10">
    <property type="entry name" value="Hypothetical protein af1432"/>
    <property type="match status" value="1"/>
</dbReference>
<organism evidence="2 3">
    <name type="scientific">Neocucurbitaria cava</name>
    <dbReference type="NCBI Taxonomy" id="798079"/>
    <lineage>
        <taxon>Eukaryota</taxon>
        <taxon>Fungi</taxon>
        <taxon>Dikarya</taxon>
        <taxon>Ascomycota</taxon>
        <taxon>Pezizomycotina</taxon>
        <taxon>Dothideomycetes</taxon>
        <taxon>Pleosporomycetidae</taxon>
        <taxon>Pleosporales</taxon>
        <taxon>Pleosporineae</taxon>
        <taxon>Cucurbitariaceae</taxon>
        <taxon>Neocucurbitaria</taxon>
    </lineage>
</organism>
<evidence type="ECO:0000313" key="2">
    <source>
        <dbReference type="EMBL" id="KAJ4368156.1"/>
    </source>
</evidence>
<dbReference type="InterPro" id="IPR017771">
    <property type="entry name" value="Cyanamide_hydratase_HD"/>
</dbReference>
<keyword evidence="3" id="KW-1185">Reference proteome</keyword>